<accession>A0A1J7ITP4</accession>
<keyword evidence="2" id="KW-1185">Reference proteome</keyword>
<dbReference type="AlphaFoldDB" id="A0A1J7ITP4"/>
<name>A0A1J7ITP4_9PEZI</name>
<dbReference type="EMBL" id="KV875096">
    <property type="protein sequence ID" value="OIW31063.1"/>
    <property type="molecule type" value="Genomic_DNA"/>
</dbReference>
<proteinExistence type="predicted"/>
<evidence type="ECO:0000313" key="2">
    <source>
        <dbReference type="Proteomes" id="UP000182658"/>
    </source>
</evidence>
<reference evidence="1 2" key="1">
    <citation type="submission" date="2016-10" db="EMBL/GenBank/DDBJ databases">
        <title>Draft genome sequence of Coniochaeta ligniaria NRRL30616, a lignocellulolytic fungus for bioabatement of inhibitors in plant biomass hydrolysates.</title>
        <authorList>
            <consortium name="DOE Joint Genome Institute"/>
            <person name="Jimenez D.J."/>
            <person name="Hector R.E."/>
            <person name="Riley R."/>
            <person name="Sun H."/>
            <person name="Grigoriev I.V."/>
            <person name="Van Elsas J.D."/>
            <person name="Nichols N.N."/>
        </authorList>
    </citation>
    <scope>NUCLEOTIDE SEQUENCE [LARGE SCALE GENOMIC DNA]</scope>
    <source>
        <strain evidence="1 2">NRRL 30616</strain>
    </source>
</reference>
<evidence type="ECO:0000313" key="1">
    <source>
        <dbReference type="EMBL" id="OIW31063.1"/>
    </source>
</evidence>
<dbReference type="Proteomes" id="UP000182658">
    <property type="component" value="Unassembled WGS sequence"/>
</dbReference>
<dbReference type="InParanoid" id="A0A1J7ITP4"/>
<gene>
    <name evidence="1" type="ORF">CONLIGDRAFT_298672</name>
</gene>
<sequence length="139" mass="15679">MGSWHENAAFAMGRRHGAIGWHAAVGLTHFRCYGRTDGDKNLIPRTSFSKVLLCSVQLLLAWLSTDLKWATATPTHRHLLSLASFDRTAEDCRAFHRYTQLELGLRPQASLKTPSPLCVVFSPHRTQHPSHAFLEDARF</sequence>
<organism evidence="1 2">
    <name type="scientific">Coniochaeta ligniaria NRRL 30616</name>
    <dbReference type="NCBI Taxonomy" id="1408157"/>
    <lineage>
        <taxon>Eukaryota</taxon>
        <taxon>Fungi</taxon>
        <taxon>Dikarya</taxon>
        <taxon>Ascomycota</taxon>
        <taxon>Pezizomycotina</taxon>
        <taxon>Sordariomycetes</taxon>
        <taxon>Sordariomycetidae</taxon>
        <taxon>Coniochaetales</taxon>
        <taxon>Coniochaetaceae</taxon>
        <taxon>Coniochaeta</taxon>
    </lineage>
</organism>
<protein>
    <submittedName>
        <fullName evidence="1">Uncharacterized protein</fullName>
    </submittedName>
</protein>